<sequence length="99" mass="10688">MSGRTNLASAFYYDPENTYQKATLAHLYRSSSLIKVASLISVPPPEVRVYLRDLASTTNSTANENSCGSVLVGQGSDTDEFGDICFWLGDGPYGEGREG</sequence>
<dbReference type="EMBL" id="JAKELL010000011">
    <property type="protein sequence ID" value="KAH8995730.1"/>
    <property type="molecule type" value="Genomic_DNA"/>
</dbReference>
<evidence type="ECO:0000313" key="1">
    <source>
        <dbReference type="EMBL" id="KAH8995730.1"/>
    </source>
</evidence>
<protein>
    <submittedName>
        <fullName evidence="1">Uncharacterized protein</fullName>
    </submittedName>
</protein>
<accession>A0AAD4QCX6</accession>
<organism evidence="1 2">
    <name type="scientific">Lactarius akahatsu</name>
    <dbReference type="NCBI Taxonomy" id="416441"/>
    <lineage>
        <taxon>Eukaryota</taxon>
        <taxon>Fungi</taxon>
        <taxon>Dikarya</taxon>
        <taxon>Basidiomycota</taxon>
        <taxon>Agaricomycotina</taxon>
        <taxon>Agaricomycetes</taxon>
        <taxon>Russulales</taxon>
        <taxon>Russulaceae</taxon>
        <taxon>Lactarius</taxon>
    </lineage>
</organism>
<proteinExistence type="predicted"/>
<name>A0AAD4QCX6_9AGAM</name>
<reference evidence="1" key="1">
    <citation type="submission" date="2022-01" db="EMBL/GenBank/DDBJ databases">
        <title>Comparative genomics reveals a dynamic genome evolution in the ectomycorrhizal milk-cap (Lactarius) mushrooms.</title>
        <authorList>
            <consortium name="DOE Joint Genome Institute"/>
            <person name="Lebreton A."/>
            <person name="Tang N."/>
            <person name="Kuo A."/>
            <person name="LaButti K."/>
            <person name="Drula E."/>
            <person name="Barry K."/>
            <person name="Clum A."/>
            <person name="Lipzen A."/>
            <person name="Mousain D."/>
            <person name="Ng V."/>
            <person name="Wang R."/>
            <person name="Wang X."/>
            <person name="Dai Y."/>
            <person name="Henrissat B."/>
            <person name="Grigoriev I.V."/>
            <person name="Guerin-Laguette A."/>
            <person name="Yu F."/>
            <person name="Martin F.M."/>
        </authorList>
    </citation>
    <scope>NUCLEOTIDE SEQUENCE</scope>
    <source>
        <strain evidence="1">QP</strain>
    </source>
</reference>
<keyword evidence="2" id="KW-1185">Reference proteome</keyword>
<dbReference type="AlphaFoldDB" id="A0AAD4QCX6"/>
<comment type="caution">
    <text evidence="1">The sequence shown here is derived from an EMBL/GenBank/DDBJ whole genome shotgun (WGS) entry which is preliminary data.</text>
</comment>
<gene>
    <name evidence="1" type="ORF">EDB92DRAFT_1794360</name>
</gene>
<evidence type="ECO:0000313" key="2">
    <source>
        <dbReference type="Proteomes" id="UP001201163"/>
    </source>
</evidence>
<dbReference type="Proteomes" id="UP001201163">
    <property type="component" value="Unassembled WGS sequence"/>
</dbReference>